<evidence type="ECO:0000256" key="2">
    <source>
        <dbReference type="SAM" id="Phobius"/>
    </source>
</evidence>
<evidence type="ECO:0000313" key="3">
    <source>
        <dbReference type="EMBL" id="KZV90375.1"/>
    </source>
</evidence>
<feature type="compositionally biased region" description="Basic and acidic residues" evidence="1">
    <location>
        <begin position="142"/>
        <end position="152"/>
    </location>
</feature>
<keyword evidence="4" id="KW-1185">Reference proteome</keyword>
<evidence type="ECO:0000313" key="4">
    <source>
        <dbReference type="Proteomes" id="UP000077266"/>
    </source>
</evidence>
<dbReference type="Proteomes" id="UP000077266">
    <property type="component" value="Unassembled WGS sequence"/>
</dbReference>
<feature type="transmembrane region" description="Helical" evidence="2">
    <location>
        <begin position="50"/>
        <end position="70"/>
    </location>
</feature>
<organism evidence="3 4">
    <name type="scientific">Exidia glandulosa HHB12029</name>
    <dbReference type="NCBI Taxonomy" id="1314781"/>
    <lineage>
        <taxon>Eukaryota</taxon>
        <taxon>Fungi</taxon>
        <taxon>Dikarya</taxon>
        <taxon>Basidiomycota</taxon>
        <taxon>Agaricomycotina</taxon>
        <taxon>Agaricomycetes</taxon>
        <taxon>Auriculariales</taxon>
        <taxon>Exidiaceae</taxon>
        <taxon>Exidia</taxon>
    </lineage>
</organism>
<feature type="region of interest" description="Disordered" evidence="1">
    <location>
        <begin position="142"/>
        <end position="176"/>
    </location>
</feature>
<keyword evidence="2" id="KW-0812">Transmembrane</keyword>
<reference evidence="3 4" key="1">
    <citation type="journal article" date="2016" name="Mol. Biol. Evol.">
        <title>Comparative Genomics of Early-Diverging Mushroom-Forming Fungi Provides Insights into the Origins of Lignocellulose Decay Capabilities.</title>
        <authorList>
            <person name="Nagy L.G."/>
            <person name="Riley R."/>
            <person name="Tritt A."/>
            <person name="Adam C."/>
            <person name="Daum C."/>
            <person name="Floudas D."/>
            <person name="Sun H."/>
            <person name="Yadav J.S."/>
            <person name="Pangilinan J."/>
            <person name="Larsson K.H."/>
            <person name="Matsuura K."/>
            <person name="Barry K."/>
            <person name="Labutti K."/>
            <person name="Kuo R."/>
            <person name="Ohm R.A."/>
            <person name="Bhattacharya S.S."/>
            <person name="Shirouzu T."/>
            <person name="Yoshinaga Y."/>
            <person name="Martin F.M."/>
            <person name="Grigoriev I.V."/>
            <person name="Hibbett D.S."/>
        </authorList>
    </citation>
    <scope>NUCLEOTIDE SEQUENCE [LARGE SCALE GENOMIC DNA]</scope>
    <source>
        <strain evidence="3 4">HHB12029</strain>
    </source>
</reference>
<feature type="compositionally biased region" description="Polar residues" evidence="1">
    <location>
        <begin position="153"/>
        <end position="170"/>
    </location>
</feature>
<keyword evidence="2" id="KW-0472">Membrane</keyword>
<sequence length="187" mass="20595">MASNAPMVRAPVDTVSMTTISTSTTFSSLPSATSSPTQASNSKQPRLTPLIVVSILLPVLPLLVFICFLCRWRQRRRVHRVQPLPLPDDDSATVQSDSDDMILRKRELIAALLFKDTQAASPVLPVFSPSTAHFASAEEEKARMGRAEERLSKSTSGDATSTERLPSYNTRSDHDSWSRALLSVLER</sequence>
<proteinExistence type="predicted"/>
<gene>
    <name evidence="3" type="ORF">EXIGLDRAFT_720379</name>
</gene>
<dbReference type="InParanoid" id="A0A165GDX1"/>
<protein>
    <submittedName>
        <fullName evidence="3">Uncharacterized protein</fullName>
    </submittedName>
</protein>
<evidence type="ECO:0000256" key="1">
    <source>
        <dbReference type="SAM" id="MobiDB-lite"/>
    </source>
</evidence>
<keyword evidence="2" id="KW-1133">Transmembrane helix</keyword>
<name>A0A165GDX1_EXIGL</name>
<dbReference type="AlphaFoldDB" id="A0A165GDX1"/>
<dbReference type="EMBL" id="KV426050">
    <property type="protein sequence ID" value="KZV90375.1"/>
    <property type="molecule type" value="Genomic_DNA"/>
</dbReference>
<accession>A0A165GDX1</accession>